<gene>
    <name evidence="1" type="ORF">FHY67_15400</name>
</gene>
<organism evidence="1 2">
    <name type="scientific">Acinetobacter radioresistens</name>
    <dbReference type="NCBI Taxonomy" id="40216"/>
    <lineage>
        <taxon>Bacteria</taxon>
        <taxon>Pseudomonadati</taxon>
        <taxon>Pseudomonadota</taxon>
        <taxon>Gammaproteobacteria</taxon>
        <taxon>Moraxellales</taxon>
        <taxon>Moraxellaceae</taxon>
        <taxon>Acinetobacter</taxon>
    </lineage>
</organism>
<comment type="caution">
    <text evidence="1">The sequence shown here is derived from an EMBL/GenBank/DDBJ whole genome shotgun (WGS) entry which is preliminary data.</text>
</comment>
<dbReference type="InterPro" id="IPR006522">
    <property type="entry name" value="Phage_virion_morphogenesis"/>
</dbReference>
<proteinExistence type="predicted"/>
<dbReference type="Pfam" id="PF05069">
    <property type="entry name" value="Phage_tail_S"/>
    <property type="match status" value="1"/>
</dbReference>
<dbReference type="AlphaFoldDB" id="A0A8H2JWY9"/>
<sequence length="160" mass="18251">MAFAITIRPDNESAVMAVLQHMADFDSRKEDMFVEIGGYGVYSTQDRFIDQHDVDGNPWKQSWRARMQNGQTGRDTGELMNELHYNLRPDGVEWGSNKMYAHVFHFGATILPKTAEYLTFAVGGQFRKVKQVNIPSRTFLGINQDDDEEILNIIGRHIGV</sequence>
<accession>A0A8H2JWY9</accession>
<name>A0A8H2JWY9_ACIRA</name>
<protein>
    <submittedName>
        <fullName evidence="1">Virion morphogenesis protein</fullName>
    </submittedName>
</protein>
<evidence type="ECO:0000313" key="2">
    <source>
        <dbReference type="Proteomes" id="UP000314285"/>
    </source>
</evidence>
<dbReference type="EMBL" id="VFBM01000028">
    <property type="protein sequence ID" value="TNX85286.1"/>
    <property type="molecule type" value="Genomic_DNA"/>
</dbReference>
<evidence type="ECO:0000313" key="1">
    <source>
        <dbReference type="EMBL" id="TNX85286.1"/>
    </source>
</evidence>
<dbReference type="RefSeq" id="WP_139880916.1">
    <property type="nucleotide sequence ID" value="NZ_VFBM01000028.1"/>
</dbReference>
<reference evidence="1 2" key="1">
    <citation type="submission" date="2019-06" db="EMBL/GenBank/DDBJ databases">
        <title>Genome of Acinetobacter radioresistens APH1, a phenol degrading strain.</title>
        <authorList>
            <person name="Liu Y."/>
        </authorList>
    </citation>
    <scope>NUCLEOTIDE SEQUENCE [LARGE SCALE GENOMIC DNA]</scope>
    <source>
        <strain evidence="1 2">APH1</strain>
    </source>
</reference>
<dbReference type="Proteomes" id="UP000314285">
    <property type="component" value="Unassembled WGS sequence"/>
</dbReference>